<organism evidence="1 2">
    <name type="scientific">Cryobacterium luteum</name>
    <dbReference type="NCBI Taxonomy" id="1424661"/>
    <lineage>
        <taxon>Bacteria</taxon>
        <taxon>Bacillati</taxon>
        <taxon>Actinomycetota</taxon>
        <taxon>Actinomycetes</taxon>
        <taxon>Micrococcales</taxon>
        <taxon>Microbacteriaceae</taxon>
        <taxon>Cryobacterium</taxon>
    </lineage>
</organism>
<proteinExistence type="predicted"/>
<evidence type="ECO:0000313" key="1">
    <source>
        <dbReference type="EMBL" id="TFB88404.1"/>
    </source>
</evidence>
<keyword evidence="2" id="KW-1185">Reference proteome</keyword>
<sequence>MASGGNAADRRDYDIAASQNAQDNFNAIAGRLEALIDQRDADVKAMMADYQADGVSEEYASKEIRWNTVAGQVKQIITSLRTSLASNDETAQAALARGRSAVQNIG</sequence>
<dbReference type="Proteomes" id="UP000297654">
    <property type="component" value="Unassembled WGS sequence"/>
</dbReference>
<reference evidence="1 2" key="1">
    <citation type="submission" date="2019-03" db="EMBL/GenBank/DDBJ databases">
        <title>Genomics of glacier-inhabiting Cryobacterium strains.</title>
        <authorList>
            <person name="Liu Q."/>
            <person name="Xin Y.-H."/>
        </authorList>
    </citation>
    <scope>NUCLEOTIDE SEQUENCE [LARGE SCALE GENOMIC DNA]</scope>
    <source>
        <strain evidence="1 2">Hh15</strain>
    </source>
</reference>
<name>A0A1H8A5J9_9MICO</name>
<protein>
    <submittedName>
        <fullName evidence="1">Uncharacterized protein</fullName>
    </submittedName>
</protein>
<dbReference type="EMBL" id="SOFF01000031">
    <property type="protein sequence ID" value="TFB88404.1"/>
    <property type="molecule type" value="Genomic_DNA"/>
</dbReference>
<evidence type="ECO:0000313" key="2">
    <source>
        <dbReference type="Proteomes" id="UP000297654"/>
    </source>
</evidence>
<gene>
    <name evidence="1" type="ORF">E3O10_11340</name>
</gene>
<accession>A0A1H8A5J9</accession>
<dbReference type="AlphaFoldDB" id="A0A1H8A5J9"/>
<dbReference type="Gene3D" id="1.10.287.1060">
    <property type="entry name" value="ESAT-6-like"/>
    <property type="match status" value="1"/>
</dbReference>
<comment type="caution">
    <text evidence="1">The sequence shown here is derived from an EMBL/GenBank/DDBJ whole genome shotgun (WGS) entry which is preliminary data.</text>
</comment>
<dbReference type="STRING" id="1424661.SAMN05216281_10145"/>
<dbReference type="InterPro" id="IPR048032">
    <property type="entry name" value="ESAT6-like"/>
</dbReference>
<dbReference type="NCBIfam" id="NF035935">
    <property type="entry name" value="ESAT6_3"/>
    <property type="match status" value="1"/>
</dbReference>
<dbReference type="RefSeq" id="WP_092106086.1">
    <property type="nucleotide sequence ID" value="NZ_FOCN01000001.1"/>
</dbReference>
<dbReference type="OrthoDB" id="4965508at2"/>